<evidence type="ECO:0000256" key="1">
    <source>
        <dbReference type="ARBA" id="ARBA00022603"/>
    </source>
</evidence>
<evidence type="ECO:0000256" key="2">
    <source>
        <dbReference type="ARBA" id="ARBA00022679"/>
    </source>
</evidence>
<evidence type="ECO:0000256" key="5">
    <source>
        <dbReference type="SAM" id="MobiDB-lite"/>
    </source>
</evidence>
<dbReference type="GO" id="GO:0046872">
    <property type="term" value="F:metal ion binding"/>
    <property type="evidence" value="ECO:0007669"/>
    <property type="project" value="UniProtKB-KW"/>
</dbReference>
<dbReference type="InterPro" id="IPR005299">
    <property type="entry name" value="MeTrfase_7"/>
</dbReference>
<organism evidence="6 7">
    <name type="scientific">Rubroshorea leprosula</name>
    <dbReference type="NCBI Taxonomy" id="152421"/>
    <lineage>
        <taxon>Eukaryota</taxon>
        <taxon>Viridiplantae</taxon>
        <taxon>Streptophyta</taxon>
        <taxon>Embryophyta</taxon>
        <taxon>Tracheophyta</taxon>
        <taxon>Spermatophyta</taxon>
        <taxon>Magnoliopsida</taxon>
        <taxon>eudicotyledons</taxon>
        <taxon>Gunneridae</taxon>
        <taxon>Pentapetalae</taxon>
        <taxon>rosids</taxon>
        <taxon>malvids</taxon>
        <taxon>Malvales</taxon>
        <taxon>Dipterocarpaceae</taxon>
        <taxon>Rubroshorea</taxon>
    </lineage>
</organism>
<name>A0AAV5J553_9ROSI</name>
<evidence type="ECO:0000313" key="7">
    <source>
        <dbReference type="Proteomes" id="UP001054252"/>
    </source>
</evidence>
<dbReference type="Pfam" id="PF03492">
    <property type="entry name" value="Methyltransf_7"/>
    <property type="match status" value="1"/>
</dbReference>
<keyword evidence="3" id="KW-0479">Metal-binding</keyword>
<evidence type="ECO:0000313" key="6">
    <source>
        <dbReference type="EMBL" id="GKV05153.1"/>
    </source>
</evidence>
<dbReference type="EMBL" id="BPVZ01000023">
    <property type="protein sequence ID" value="GKV05153.1"/>
    <property type="molecule type" value="Genomic_DNA"/>
</dbReference>
<keyword evidence="2" id="KW-0808">Transferase</keyword>
<dbReference type="Gene3D" id="1.10.1200.270">
    <property type="entry name" value="Methyltransferase, alpha-helical capping domain"/>
    <property type="match status" value="1"/>
</dbReference>
<dbReference type="InterPro" id="IPR029063">
    <property type="entry name" value="SAM-dependent_MTases_sf"/>
</dbReference>
<proteinExistence type="predicted"/>
<keyword evidence="7" id="KW-1185">Reference proteome</keyword>
<dbReference type="Gene3D" id="3.40.50.150">
    <property type="entry name" value="Vaccinia Virus protein VP39"/>
    <property type="match status" value="1"/>
</dbReference>
<keyword evidence="1" id="KW-0489">Methyltransferase</keyword>
<dbReference type="PANTHER" id="PTHR31009">
    <property type="entry name" value="S-ADENOSYL-L-METHIONINE:CARBOXYL METHYLTRANSFERASE FAMILY PROTEIN"/>
    <property type="match status" value="1"/>
</dbReference>
<protein>
    <submittedName>
        <fullName evidence="6">Uncharacterized protein</fullName>
    </submittedName>
</protein>
<dbReference type="SUPFAM" id="SSF53335">
    <property type="entry name" value="S-adenosyl-L-methionine-dependent methyltransferases"/>
    <property type="match status" value="1"/>
</dbReference>
<dbReference type="InterPro" id="IPR042086">
    <property type="entry name" value="MeTrfase_capping"/>
</dbReference>
<keyword evidence="4" id="KW-0460">Magnesium</keyword>
<comment type="caution">
    <text evidence="6">The sequence shown here is derived from an EMBL/GenBank/DDBJ whole genome shotgun (WGS) entry which is preliminary data.</text>
</comment>
<dbReference type="AlphaFoldDB" id="A0AAV5J553"/>
<gene>
    <name evidence="6" type="ORF">SLEP1_g17195</name>
</gene>
<dbReference type="GO" id="GO:0032259">
    <property type="term" value="P:methylation"/>
    <property type="evidence" value="ECO:0007669"/>
    <property type="project" value="UniProtKB-KW"/>
</dbReference>
<sequence>MENQESFPMTGGDGPTSYARNSNRQKEAAEHVLSILVESVIENLEIEPTSKTFRIADLGCSTGPNTFSAVRTIIEAVTQKYKMAGSNSTLKSEFQVYFADHASNDFNMLFSSLPSDREYFACGVPGSFHGRLFPTASLNFVNCFSALHWLSTTPKDLGNLDSLAFNKGRIFYYNAPDEVGQAYAAQFAKDIQSFLAARAQELAPGGLMSIIIPGRQDGTTFKEGSLGPLFQPLESCLLDMANAGKIEKDKIDLFNLPIYSPSVEELGALIRDNGCFTITRLEASPTEPLALLTANECRSGLESIITKHFGSEIIGELFERYDEKIKAQSLIGRGGLGVALFILLQRKL</sequence>
<accession>A0AAV5J553</accession>
<evidence type="ECO:0000256" key="3">
    <source>
        <dbReference type="ARBA" id="ARBA00022723"/>
    </source>
</evidence>
<dbReference type="GO" id="GO:0008168">
    <property type="term" value="F:methyltransferase activity"/>
    <property type="evidence" value="ECO:0007669"/>
    <property type="project" value="UniProtKB-KW"/>
</dbReference>
<evidence type="ECO:0000256" key="4">
    <source>
        <dbReference type="ARBA" id="ARBA00022842"/>
    </source>
</evidence>
<dbReference type="Proteomes" id="UP001054252">
    <property type="component" value="Unassembled WGS sequence"/>
</dbReference>
<reference evidence="6 7" key="1">
    <citation type="journal article" date="2021" name="Commun. Biol.">
        <title>The genome of Shorea leprosula (Dipterocarpaceae) highlights the ecological relevance of drought in aseasonal tropical rainforests.</title>
        <authorList>
            <person name="Ng K.K.S."/>
            <person name="Kobayashi M.J."/>
            <person name="Fawcett J.A."/>
            <person name="Hatakeyama M."/>
            <person name="Paape T."/>
            <person name="Ng C.H."/>
            <person name="Ang C.C."/>
            <person name="Tnah L.H."/>
            <person name="Lee C.T."/>
            <person name="Nishiyama T."/>
            <person name="Sese J."/>
            <person name="O'Brien M.J."/>
            <person name="Copetti D."/>
            <person name="Mohd Noor M.I."/>
            <person name="Ong R.C."/>
            <person name="Putra M."/>
            <person name="Sireger I.Z."/>
            <person name="Indrioko S."/>
            <person name="Kosugi Y."/>
            <person name="Izuno A."/>
            <person name="Isagi Y."/>
            <person name="Lee S.L."/>
            <person name="Shimizu K.K."/>
        </authorList>
    </citation>
    <scope>NUCLEOTIDE SEQUENCE [LARGE SCALE GENOMIC DNA]</scope>
    <source>
        <strain evidence="6">214</strain>
    </source>
</reference>
<feature type="region of interest" description="Disordered" evidence="5">
    <location>
        <begin position="1"/>
        <end position="24"/>
    </location>
</feature>